<dbReference type="GO" id="GO:0006508">
    <property type="term" value="P:proteolysis"/>
    <property type="evidence" value="ECO:0007669"/>
    <property type="project" value="UniProtKB-KW"/>
</dbReference>
<keyword evidence="1" id="KW-0812">Transmembrane</keyword>
<dbReference type="GO" id="GO:0008237">
    <property type="term" value="F:metallopeptidase activity"/>
    <property type="evidence" value="ECO:0007669"/>
    <property type="project" value="UniProtKB-KW"/>
</dbReference>
<feature type="transmembrane region" description="Helical" evidence="1">
    <location>
        <begin position="61"/>
        <end position="79"/>
    </location>
</feature>
<dbReference type="Proteomes" id="UP000261011">
    <property type="component" value="Unassembled WGS sequence"/>
</dbReference>
<keyword evidence="1" id="KW-1133">Transmembrane helix</keyword>
<keyword evidence="3" id="KW-0482">Metalloprotease</keyword>
<feature type="transmembrane region" description="Helical" evidence="1">
    <location>
        <begin position="7"/>
        <end position="25"/>
    </location>
</feature>
<sequence length="250" mass="27407">MRKEAKSLTYITIAFILISILSSLAIAKTTITKPIIFSLAILIPSVYLLIKFKNEPNSKDLIISLILANAGGLYGMVRADYFSGPLVNGMVMSGYMGAVSVFRKYVPGNKIIRTNYIKSIGLGVILGLVLGYINIKLAGISNNPVLTPDAIAMALYAGIWEEVGIRFILYALAIYILKGEAKTKYEKFLIYTIMVAPHVLAHGIMGLDSFVCLILLFGLPMSILQRKVDLTSAIIVHTLVDLIRFVYLGI</sequence>
<feature type="domain" description="CAAX prenyl protease 2/Lysostaphin resistance protein A-like" evidence="2">
    <location>
        <begin position="147"/>
        <end position="243"/>
    </location>
</feature>
<dbReference type="AlphaFoldDB" id="A0A3E2TLE1"/>
<comment type="caution">
    <text evidence="3">The sequence shown here is derived from an EMBL/GenBank/DDBJ whole genome shotgun (WGS) entry which is preliminary data.</text>
</comment>
<reference evidence="3 4" key="1">
    <citation type="submission" date="2018-08" db="EMBL/GenBank/DDBJ databases">
        <title>A genome reference for cultivated species of the human gut microbiota.</title>
        <authorList>
            <person name="Zou Y."/>
            <person name="Xue W."/>
            <person name="Luo G."/>
        </authorList>
    </citation>
    <scope>NUCLEOTIDE SEQUENCE [LARGE SCALE GENOMIC DNA]</scope>
    <source>
        <strain evidence="3 4">OF01-3</strain>
    </source>
</reference>
<dbReference type="EMBL" id="QVEU01000001">
    <property type="protein sequence ID" value="RGB78162.1"/>
    <property type="molecule type" value="Genomic_DNA"/>
</dbReference>
<dbReference type="Pfam" id="PF02517">
    <property type="entry name" value="Rce1-like"/>
    <property type="match status" value="1"/>
</dbReference>
<organism evidence="3 4">
    <name type="scientific">Anaerococcus nagyae</name>
    <dbReference type="NCBI Taxonomy" id="1755241"/>
    <lineage>
        <taxon>Bacteria</taxon>
        <taxon>Bacillati</taxon>
        <taxon>Bacillota</taxon>
        <taxon>Tissierellia</taxon>
        <taxon>Tissierellales</taxon>
        <taxon>Peptoniphilaceae</taxon>
        <taxon>Anaerococcus</taxon>
    </lineage>
</organism>
<feature type="transmembrane region" description="Helical" evidence="1">
    <location>
        <begin position="230"/>
        <end position="247"/>
    </location>
</feature>
<feature type="transmembrane region" description="Helical" evidence="1">
    <location>
        <begin position="85"/>
        <end position="103"/>
    </location>
</feature>
<keyword evidence="1" id="KW-0472">Membrane</keyword>
<protein>
    <submittedName>
        <fullName evidence="3">CPBP family intramembrane metalloprotease</fullName>
    </submittedName>
</protein>
<keyword evidence="3" id="KW-0645">Protease</keyword>
<evidence type="ECO:0000259" key="2">
    <source>
        <dbReference type="Pfam" id="PF02517"/>
    </source>
</evidence>
<accession>A0A3E2TLE1</accession>
<keyword evidence="3" id="KW-0378">Hydrolase</keyword>
<feature type="transmembrane region" description="Helical" evidence="1">
    <location>
        <begin position="115"/>
        <end position="135"/>
    </location>
</feature>
<name>A0A3E2TLE1_9FIRM</name>
<dbReference type="OrthoDB" id="1902508at2"/>
<dbReference type="RefSeq" id="WP_117520420.1">
    <property type="nucleotide sequence ID" value="NZ_QVEU01000001.1"/>
</dbReference>
<keyword evidence="4" id="KW-1185">Reference proteome</keyword>
<feature type="transmembrane region" description="Helical" evidence="1">
    <location>
        <begin position="31"/>
        <end position="49"/>
    </location>
</feature>
<feature type="transmembrane region" description="Helical" evidence="1">
    <location>
        <begin position="189"/>
        <end position="218"/>
    </location>
</feature>
<evidence type="ECO:0000256" key="1">
    <source>
        <dbReference type="SAM" id="Phobius"/>
    </source>
</evidence>
<dbReference type="GO" id="GO:0004175">
    <property type="term" value="F:endopeptidase activity"/>
    <property type="evidence" value="ECO:0007669"/>
    <property type="project" value="UniProtKB-ARBA"/>
</dbReference>
<feature type="transmembrane region" description="Helical" evidence="1">
    <location>
        <begin position="155"/>
        <end position="177"/>
    </location>
</feature>
<evidence type="ECO:0000313" key="3">
    <source>
        <dbReference type="EMBL" id="RGB78162.1"/>
    </source>
</evidence>
<evidence type="ECO:0000313" key="4">
    <source>
        <dbReference type="Proteomes" id="UP000261011"/>
    </source>
</evidence>
<gene>
    <name evidence="3" type="ORF">DXA39_01555</name>
</gene>
<proteinExistence type="predicted"/>
<dbReference type="GO" id="GO:0080120">
    <property type="term" value="P:CAAX-box protein maturation"/>
    <property type="evidence" value="ECO:0007669"/>
    <property type="project" value="UniProtKB-ARBA"/>
</dbReference>
<dbReference type="InterPro" id="IPR003675">
    <property type="entry name" value="Rce1/LyrA-like_dom"/>
</dbReference>